<accession>F6DUY2</accession>
<dbReference type="Proteomes" id="UP000009234">
    <property type="component" value="Chromosome"/>
</dbReference>
<dbReference type="Pfam" id="PF02811">
    <property type="entry name" value="PHP"/>
    <property type="match status" value="1"/>
</dbReference>
<reference evidence="3" key="1">
    <citation type="submission" date="2011-05" db="EMBL/GenBank/DDBJ databases">
        <title>Complete sequence of Desulfotomaculum ruminis DSM 2154.</title>
        <authorList>
            <person name="Lucas S."/>
            <person name="Copeland A."/>
            <person name="Lapidus A."/>
            <person name="Cheng J.-F."/>
            <person name="Goodwin L."/>
            <person name="Pitluck S."/>
            <person name="Lu M."/>
            <person name="Detter J.C."/>
            <person name="Han C."/>
            <person name="Tapia R."/>
            <person name="Land M."/>
            <person name="Hauser L."/>
            <person name="Kyrpides N."/>
            <person name="Ivanova N."/>
            <person name="Mikhailova N."/>
            <person name="Pagani I."/>
            <person name="Stams A.J.M."/>
            <person name="Plugge C.M."/>
            <person name="Muyzer G."/>
            <person name="Kuever J."/>
            <person name="Parshina S.N."/>
            <person name="Ivanova A.E."/>
            <person name="Nazina T.N."/>
            <person name="Brambilla E."/>
            <person name="Spring S."/>
            <person name="Klenk H.-P."/>
            <person name="Woyke T."/>
        </authorList>
    </citation>
    <scope>NUCLEOTIDE SEQUENCE [LARGE SCALE GENOMIC DNA]</scope>
    <source>
        <strain evidence="3">ATCC 23193 / DSM 2154 / NCIB 8452 / DL</strain>
    </source>
</reference>
<dbReference type="NCBIfam" id="NF006702">
    <property type="entry name" value="PRK09248.1"/>
    <property type="match status" value="1"/>
</dbReference>
<keyword evidence="3" id="KW-1185">Reference proteome</keyword>
<protein>
    <submittedName>
        <fullName evidence="2">PHP domain protein</fullName>
    </submittedName>
</protein>
<dbReference type="InterPro" id="IPR016195">
    <property type="entry name" value="Pol/histidinol_Pase-like"/>
</dbReference>
<dbReference type="RefSeq" id="WP_013843128.1">
    <property type="nucleotide sequence ID" value="NC_015589.1"/>
</dbReference>
<evidence type="ECO:0000259" key="1">
    <source>
        <dbReference type="SMART" id="SM00481"/>
    </source>
</evidence>
<dbReference type="eggNOG" id="COG1387">
    <property type="taxonomic scope" value="Bacteria"/>
</dbReference>
<name>F6DUY2_DESRL</name>
<dbReference type="OrthoDB" id="9808747at2"/>
<dbReference type="SMART" id="SM00481">
    <property type="entry name" value="POLIIIAc"/>
    <property type="match status" value="1"/>
</dbReference>
<dbReference type="InterPro" id="IPR003141">
    <property type="entry name" value="Pol/His_phosphatase_N"/>
</dbReference>
<dbReference type="STRING" id="696281.Desru_3168"/>
<dbReference type="GO" id="GO:0008270">
    <property type="term" value="F:zinc ion binding"/>
    <property type="evidence" value="ECO:0007669"/>
    <property type="project" value="TreeGrafter"/>
</dbReference>
<dbReference type="EMBL" id="CP002780">
    <property type="protein sequence ID" value="AEG61379.1"/>
    <property type="molecule type" value="Genomic_DNA"/>
</dbReference>
<dbReference type="AlphaFoldDB" id="F6DUY2"/>
<dbReference type="HOGENOM" id="CLU_061999_0_1_9"/>
<dbReference type="PANTHER" id="PTHR36928:SF1">
    <property type="entry name" value="PHOSPHATASE YCDX-RELATED"/>
    <property type="match status" value="1"/>
</dbReference>
<dbReference type="KEGG" id="dru:Desru_3168"/>
<proteinExistence type="predicted"/>
<evidence type="ECO:0000313" key="2">
    <source>
        <dbReference type="EMBL" id="AEG61379.1"/>
    </source>
</evidence>
<dbReference type="CDD" id="cd07437">
    <property type="entry name" value="PHP_HisPPase_Ycdx_like"/>
    <property type="match status" value="1"/>
</dbReference>
<sequence length="244" mass="26451">MLLEADLHTHTLASGHAFSTFKEMVDQAALVGLKMLAITDHGINMPGGPHAYYFSQILGLPQEINGIQILRGVEANIIDVNGSLDMPERLLKTLDFVIAGFHAETGYAIGSVEQNTRAILGAIQNPYVHLIAHPCNPEYPIDIERVVQAARSAGKALELNNSSLFFSRPGSGPRCSQMARLAAKTGTLLTINSDAHSCYAVGKVEQAVEVALQSGVKPAQVLNTSVRSVRDYLQSHRQRLKRIS</sequence>
<dbReference type="GO" id="GO:0005829">
    <property type="term" value="C:cytosol"/>
    <property type="evidence" value="ECO:0007669"/>
    <property type="project" value="TreeGrafter"/>
</dbReference>
<dbReference type="PANTHER" id="PTHR36928">
    <property type="entry name" value="PHOSPHATASE YCDX-RELATED"/>
    <property type="match status" value="1"/>
</dbReference>
<dbReference type="Gene3D" id="3.20.20.140">
    <property type="entry name" value="Metal-dependent hydrolases"/>
    <property type="match status" value="1"/>
</dbReference>
<dbReference type="InterPro" id="IPR004013">
    <property type="entry name" value="PHP_dom"/>
</dbReference>
<dbReference type="GO" id="GO:0042578">
    <property type="term" value="F:phosphoric ester hydrolase activity"/>
    <property type="evidence" value="ECO:0007669"/>
    <property type="project" value="TreeGrafter"/>
</dbReference>
<dbReference type="InterPro" id="IPR050243">
    <property type="entry name" value="PHP_phosphatase"/>
</dbReference>
<reference evidence="2 3" key="2">
    <citation type="journal article" date="2012" name="Stand. Genomic Sci.">
        <title>Complete genome sequence of the sulfate-reducing firmicute Desulfotomaculum ruminis type strain (DL(T)).</title>
        <authorList>
            <person name="Spring S."/>
            <person name="Visser M."/>
            <person name="Lu M."/>
            <person name="Copeland A."/>
            <person name="Lapidus A."/>
            <person name="Lucas S."/>
            <person name="Cheng J.F."/>
            <person name="Han C."/>
            <person name="Tapia R."/>
            <person name="Goodwin L.A."/>
            <person name="Pitluck S."/>
            <person name="Ivanova N."/>
            <person name="Land M."/>
            <person name="Hauser L."/>
            <person name="Larimer F."/>
            <person name="Rohde M."/>
            <person name="Goker M."/>
            <person name="Detter J.C."/>
            <person name="Kyrpides N.C."/>
            <person name="Woyke T."/>
            <person name="Schaap P.J."/>
            <person name="Plugge C.M."/>
            <person name="Muyzer G."/>
            <person name="Kuever J."/>
            <person name="Pereira I.A."/>
            <person name="Parshina S.N."/>
            <person name="Bernier-Latmani R."/>
            <person name="Stams A.J."/>
            <person name="Klenk H.P."/>
        </authorList>
    </citation>
    <scope>NUCLEOTIDE SEQUENCE [LARGE SCALE GENOMIC DNA]</scope>
    <source>
        <strain evidence="3">ATCC 23193 / DSM 2154 / NCIB 8452 / DL</strain>
    </source>
</reference>
<gene>
    <name evidence="2" type="ordered locus">Desru_3168</name>
</gene>
<dbReference type="SUPFAM" id="SSF89550">
    <property type="entry name" value="PHP domain-like"/>
    <property type="match status" value="1"/>
</dbReference>
<feature type="domain" description="Polymerase/histidinol phosphatase N-terminal" evidence="1">
    <location>
        <begin position="5"/>
        <end position="79"/>
    </location>
</feature>
<organism evidence="2 3">
    <name type="scientific">Desulforamulus ruminis (strain ATCC 23193 / DSM 2154 / NCIMB 8452 / DL)</name>
    <name type="common">Desulfotomaculum ruminis</name>
    <dbReference type="NCBI Taxonomy" id="696281"/>
    <lineage>
        <taxon>Bacteria</taxon>
        <taxon>Bacillati</taxon>
        <taxon>Bacillota</taxon>
        <taxon>Clostridia</taxon>
        <taxon>Eubacteriales</taxon>
        <taxon>Peptococcaceae</taxon>
        <taxon>Desulforamulus</taxon>
    </lineage>
</organism>
<evidence type="ECO:0000313" key="3">
    <source>
        <dbReference type="Proteomes" id="UP000009234"/>
    </source>
</evidence>